<keyword evidence="8" id="KW-1185">Reference proteome</keyword>
<evidence type="ECO:0000313" key="7">
    <source>
        <dbReference type="EMBL" id="CZS91032.1"/>
    </source>
</evidence>
<dbReference type="GO" id="GO:0003677">
    <property type="term" value="F:DNA binding"/>
    <property type="evidence" value="ECO:0007669"/>
    <property type="project" value="UniProtKB-KW"/>
</dbReference>
<dbReference type="Proteomes" id="UP000178129">
    <property type="component" value="Unassembled WGS sequence"/>
</dbReference>
<evidence type="ECO:0000256" key="6">
    <source>
        <dbReference type="ARBA" id="ARBA00023242"/>
    </source>
</evidence>
<evidence type="ECO:0000256" key="3">
    <source>
        <dbReference type="ARBA" id="ARBA00023015"/>
    </source>
</evidence>
<sequence>MEYQYFDRFYSRTSVQIFPSFDFGLTRQILLQACETNAAIRHCVIAIGALDKTATTQNRGRVSFDSPDWTANASNHHRIAMKQYAKAVGIMNASASTSQFNLRDTLLTSILVLCFEAWNGNISLAVQQIHTCVKLILQWKSSRGSISNPGSSPQPNVVESELLLIFDCLAIQVTFFSSGDSAATSRGLHLLGSAGRICFGSLPDSFTDLQDAEIYGQEILRQGILFLMQHNSPEKYANASRNVISPEILAEQAIITTHALRWRHNFEKLKKNSAPKFVTRYTKALELFMASNYTATATCLSNDETVHDFYTDIYSQVVDLAGEILNELTNDFSSSDLQASKYSFDNRYILPVLMAGLGCRNLSLRKRAIDLLLMYPRREGIWDSECAAKMVLWISGLECNHSENGYIPGWARAAGLVWTTDLETRTADLRCCQRITPLSDPVEKQTTISW</sequence>
<dbReference type="PANTHER" id="PTHR36206">
    <property type="entry name" value="ASPERCRYPTIN BIOSYNTHESIS CLUSTER-SPECIFIC TRANSCRIPTION REGULATOR ATNN-RELATED"/>
    <property type="match status" value="1"/>
</dbReference>
<gene>
    <name evidence="7" type="ORF">RCO7_01411</name>
</gene>
<dbReference type="InParanoid" id="A0A1E1JZ94"/>
<comment type="caution">
    <text evidence="7">The sequence shown here is derived from an EMBL/GenBank/DDBJ whole genome shotgun (WGS) entry which is preliminary data.</text>
</comment>
<dbReference type="AlphaFoldDB" id="A0A1E1JZ94"/>
<dbReference type="Pfam" id="PF11951">
    <property type="entry name" value="Fungal_trans_2"/>
    <property type="match status" value="1"/>
</dbReference>
<dbReference type="InterPro" id="IPR052360">
    <property type="entry name" value="Transcr_Regulatory_Proteins"/>
</dbReference>
<dbReference type="GO" id="GO:0046872">
    <property type="term" value="F:metal ion binding"/>
    <property type="evidence" value="ECO:0007669"/>
    <property type="project" value="UniProtKB-KW"/>
</dbReference>
<proteinExistence type="predicted"/>
<keyword evidence="3" id="KW-0805">Transcription regulation</keyword>
<accession>A0A1E1JZ94</accession>
<keyword evidence="5" id="KW-0804">Transcription</keyword>
<dbReference type="STRING" id="914237.A0A1E1JZ94"/>
<keyword evidence="2" id="KW-0862">Zinc</keyword>
<keyword evidence="6" id="KW-0539">Nucleus</keyword>
<keyword evidence="1" id="KW-0479">Metal-binding</keyword>
<name>A0A1E1JZ94_9HELO</name>
<protein>
    <submittedName>
        <fullName evidence="7">Uncharacterized protein</fullName>
    </submittedName>
</protein>
<evidence type="ECO:0000256" key="2">
    <source>
        <dbReference type="ARBA" id="ARBA00022833"/>
    </source>
</evidence>
<evidence type="ECO:0000256" key="1">
    <source>
        <dbReference type="ARBA" id="ARBA00022723"/>
    </source>
</evidence>
<evidence type="ECO:0000256" key="4">
    <source>
        <dbReference type="ARBA" id="ARBA00023125"/>
    </source>
</evidence>
<evidence type="ECO:0000313" key="8">
    <source>
        <dbReference type="Proteomes" id="UP000178129"/>
    </source>
</evidence>
<dbReference type="EMBL" id="FJUW01000004">
    <property type="protein sequence ID" value="CZS91032.1"/>
    <property type="molecule type" value="Genomic_DNA"/>
</dbReference>
<dbReference type="InterPro" id="IPR021858">
    <property type="entry name" value="Fun_TF"/>
</dbReference>
<organism evidence="7 8">
    <name type="scientific">Rhynchosporium graminicola</name>
    <dbReference type="NCBI Taxonomy" id="2792576"/>
    <lineage>
        <taxon>Eukaryota</taxon>
        <taxon>Fungi</taxon>
        <taxon>Dikarya</taxon>
        <taxon>Ascomycota</taxon>
        <taxon>Pezizomycotina</taxon>
        <taxon>Leotiomycetes</taxon>
        <taxon>Helotiales</taxon>
        <taxon>Ploettnerulaceae</taxon>
        <taxon>Rhynchosporium</taxon>
    </lineage>
</organism>
<reference evidence="8" key="1">
    <citation type="submission" date="2016-03" db="EMBL/GenBank/DDBJ databases">
        <authorList>
            <person name="Ploux O."/>
        </authorList>
    </citation>
    <scope>NUCLEOTIDE SEQUENCE [LARGE SCALE GENOMIC DNA]</scope>
    <source>
        <strain evidence="8">UK7</strain>
    </source>
</reference>
<dbReference type="PANTHER" id="PTHR36206:SF4">
    <property type="entry name" value="HYPOTHETICAL CONSERVED PROTEIN (EUROFUNG)-RELATED"/>
    <property type="match status" value="1"/>
</dbReference>
<keyword evidence="4" id="KW-0238">DNA-binding</keyword>
<evidence type="ECO:0000256" key="5">
    <source>
        <dbReference type="ARBA" id="ARBA00023163"/>
    </source>
</evidence>